<dbReference type="AlphaFoldDB" id="A0A6G0TA90"/>
<name>A0A6G0TA90_APHGL</name>
<feature type="region of interest" description="Disordered" evidence="1">
    <location>
        <begin position="176"/>
        <end position="251"/>
    </location>
</feature>
<feature type="compositionally biased region" description="Polar residues" evidence="1">
    <location>
        <begin position="179"/>
        <end position="189"/>
    </location>
</feature>
<comment type="caution">
    <text evidence="2">The sequence shown here is derived from an EMBL/GenBank/DDBJ whole genome shotgun (WGS) entry which is preliminary data.</text>
</comment>
<reference evidence="2 3" key="1">
    <citation type="submission" date="2019-08" db="EMBL/GenBank/DDBJ databases">
        <title>The genome of the soybean aphid Biotype 1, its phylome, world population structure and adaptation to the North American continent.</title>
        <authorList>
            <person name="Giordano R."/>
            <person name="Donthu R.K."/>
            <person name="Hernandez A.G."/>
            <person name="Wright C.L."/>
            <person name="Zimin A.V."/>
        </authorList>
    </citation>
    <scope>NUCLEOTIDE SEQUENCE [LARGE SCALE GENOMIC DNA]</scope>
    <source>
        <tissue evidence="2">Whole aphids</tissue>
    </source>
</reference>
<feature type="compositionally biased region" description="Low complexity" evidence="1">
    <location>
        <begin position="206"/>
        <end position="223"/>
    </location>
</feature>
<organism evidence="2 3">
    <name type="scientific">Aphis glycines</name>
    <name type="common">Soybean aphid</name>
    <dbReference type="NCBI Taxonomy" id="307491"/>
    <lineage>
        <taxon>Eukaryota</taxon>
        <taxon>Metazoa</taxon>
        <taxon>Ecdysozoa</taxon>
        <taxon>Arthropoda</taxon>
        <taxon>Hexapoda</taxon>
        <taxon>Insecta</taxon>
        <taxon>Pterygota</taxon>
        <taxon>Neoptera</taxon>
        <taxon>Paraneoptera</taxon>
        <taxon>Hemiptera</taxon>
        <taxon>Sternorrhyncha</taxon>
        <taxon>Aphidomorpha</taxon>
        <taxon>Aphidoidea</taxon>
        <taxon>Aphididae</taxon>
        <taxon>Aphidini</taxon>
        <taxon>Aphis</taxon>
        <taxon>Aphis</taxon>
    </lineage>
</organism>
<evidence type="ECO:0008006" key="4">
    <source>
        <dbReference type="Google" id="ProtNLM"/>
    </source>
</evidence>
<proteinExistence type="predicted"/>
<dbReference type="OrthoDB" id="6610774at2759"/>
<keyword evidence="3" id="KW-1185">Reference proteome</keyword>
<dbReference type="EMBL" id="VYZN01000048">
    <property type="protein sequence ID" value="KAE9528602.1"/>
    <property type="molecule type" value="Genomic_DNA"/>
</dbReference>
<dbReference type="Proteomes" id="UP000475862">
    <property type="component" value="Unassembled WGS sequence"/>
</dbReference>
<accession>A0A6G0TA90</accession>
<evidence type="ECO:0000256" key="1">
    <source>
        <dbReference type="SAM" id="MobiDB-lite"/>
    </source>
</evidence>
<sequence>MQTTSHINIHDHVIQIRRLINPAKRFIISNVCPSIPNQAIVDALKNSNIVPISQITHLKAGIKVEGYEHIMSFRRQIYINYDDVPKLPSSLLINVNNNQFRIFFTDDKITCFLCKSVGHTTTNCNKNTENKFKSDHPSVSNATNTLDITTEAQIEDTLPPSIPDSEFLEKITMDWSNEPEPSSLSNITPDVSHDSPPNETYKRPFSESSSSKPPSSPNHLNPPTTILTKENAKKKPKIRSRSNSSNRQENAYEEGLKTVEEFFTTNDSSPITFLQFRYILDNFTLKSMNIHTLTKNAHTDLISLMDLIDSIREIVKDRKLKLRLSKLAQLLFQALPPQDSPA</sequence>
<gene>
    <name evidence="2" type="ORF">AGLY_012177</name>
</gene>
<protein>
    <recommendedName>
        <fullName evidence="4">CCHC-type domain-containing protein</fullName>
    </recommendedName>
</protein>
<evidence type="ECO:0000313" key="2">
    <source>
        <dbReference type="EMBL" id="KAE9528602.1"/>
    </source>
</evidence>
<evidence type="ECO:0000313" key="3">
    <source>
        <dbReference type="Proteomes" id="UP000475862"/>
    </source>
</evidence>